<dbReference type="Proteomes" id="UP000070160">
    <property type="component" value="Unassembled WGS sequence"/>
</dbReference>
<name>A0A134CLX2_9FIRM</name>
<sequence length="86" mass="9536">MTAQAKDALAIVFMIQPRMPVSLTVSISRTDVIKERERAANGPKKKPLKVMITSFGEYVKKGSNKGMRMRATDSKAMAQHMPNNVT</sequence>
<reference evidence="2" key="1">
    <citation type="submission" date="2016-01" db="EMBL/GenBank/DDBJ databases">
        <authorList>
            <person name="Mitreva M."/>
            <person name="Pepin K.H."/>
            <person name="Mihindukulasuriya K.A."/>
            <person name="Fulton R."/>
            <person name="Fronick C."/>
            <person name="O'Laughlin M."/>
            <person name="Miner T."/>
            <person name="Herter B."/>
            <person name="Rosa B.A."/>
            <person name="Cordes M."/>
            <person name="Tomlinson C."/>
            <person name="Wollam A."/>
            <person name="Palsikar V.B."/>
            <person name="Mardis E.R."/>
            <person name="Wilson R.K."/>
        </authorList>
    </citation>
    <scope>NUCLEOTIDE SEQUENCE [LARGE SCALE GENOMIC DNA]</scope>
    <source>
        <strain evidence="2">KA00182</strain>
    </source>
</reference>
<dbReference type="AlphaFoldDB" id="A0A134CLX2"/>
<evidence type="ECO:0000313" key="1">
    <source>
        <dbReference type="EMBL" id="KXB93175.1"/>
    </source>
</evidence>
<keyword evidence="2" id="KW-1185">Reference proteome</keyword>
<gene>
    <name evidence="1" type="ORF">HMPREF3182_00093</name>
</gene>
<protein>
    <submittedName>
        <fullName evidence="1">Uncharacterized protein</fullName>
    </submittedName>
</protein>
<organism evidence="1 2">
    <name type="scientific">Megasphaera hutchinsoni</name>
    <dbReference type="NCBI Taxonomy" id="1588748"/>
    <lineage>
        <taxon>Bacteria</taxon>
        <taxon>Bacillati</taxon>
        <taxon>Bacillota</taxon>
        <taxon>Negativicutes</taxon>
        <taxon>Veillonellales</taxon>
        <taxon>Veillonellaceae</taxon>
        <taxon>Megasphaera</taxon>
    </lineage>
</organism>
<dbReference type="STRING" id="1588748.HMPREF3182_00093"/>
<comment type="caution">
    <text evidence="1">The sequence shown here is derived from an EMBL/GenBank/DDBJ whole genome shotgun (WGS) entry which is preliminary data.</text>
</comment>
<accession>A0A134CLX2</accession>
<proteinExistence type="predicted"/>
<dbReference type="EMBL" id="LSDT01000002">
    <property type="protein sequence ID" value="KXB93175.1"/>
    <property type="molecule type" value="Genomic_DNA"/>
</dbReference>
<evidence type="ECO:0000313" key="2">
    <source>
        <dbReference type="Proteomes" id="UP000070160"/>
    </source>
</evidence>